<reference evidence="8" key="2">
    <citation type="submission" date="2025-09" db="UniProtKB">
        <authorList>
            <consortium name="Ensembl"/>
        </authorList>
    </citation>
    <scope>IDENTIFICATION</scope>
</reference>
<dbReference type="Ensembl" id="ENSNVIT00000017203.1">
    <property type="protein sequence ID" value="ENSNVIP00000014739.1"/>
    <property type="gene ID" value="ENSNVIG00000011566.1"/>
</dbReference>
<dbReference type="CDD" id="cd00033">
    <property type="entry name" value="CCP"/>
    <property type="match status" value="2"/>
</dbReference>
<dbReference type="InterPro" id="IPR000436">
    <property type="entry name" value="Sushi_SCR_CCP_dom"/>
</dbReference>
<dbReference type="PANTHER" id="PTHR45656">
    <property type="entry name" value="PROTEIN CBR-CLEC-78"/>
    <property type="match status" value="1"/>
</dbReference>
<feature type="domain" description="Sushi" evidence="7">
    <location>
        <begin position="71"/>
        <end position="132"/>
    </location>
</feature>
<evidence type="ECO:0000256" key="1">
    <source>
        <dbReference type="ARBA" id="ARBA00004370"/>
    </source>
</evidence>
<evidence type="ECO:0000313" key="9">
    <source>
        <dbReference type="Proteomes" id="UP000694425"/>
    </source>
</evidence>
<evidence type="ECO:0000256" key="3">
    <source>
        <dbReference type="ARBA" id="ARBA00023136"/>
    </source>
</evidence>
<evidence type="ECO:0000259" key="7">
    <source>
        <dbReference type="PROSITE" id="PS50923"/>
    </source>
</evidence>
<dbReference type="PANTHER" id="PTHR45656:SF15">
    <property type="entry name" value="SUSHI DOMAIN-CONTAINING PROTEIN"/>
    <property type="match status" value="1"/>
</dbReference>
<dbReference type="InterPro" id="IPR051277">
    <property type="entry name" value="SEZ6_CSMD_C4BPB_Regulators"/>
</dbReference>
<dbReference type="AlphaFoldDB" id="A0A8C7AX52"/>
<keyword evidence="4 6" id="KW-1015">Disulfide bond</keyword>
<keyword evidence="9" id="KW-1185">Reference proteome</keyword>
<dbReference type="SMART" id="SM00032">
    <property type="entry name" value="CCP"/>
    <property type="match status" value="2"/>
</dbReference>
<dbReference type="FunFam" id="2.10.70.10:FF:000044">
    <property type="entry name" value="Complement component receptor type 1"/>
    <property type="match status" value="1"/>
</dbReference>
<dbReference type="GO" id="GO:0016020">
    <property type="term" value="C:membrane"/>
    <property type="evidence" value="ECO:0007669"/>
    <property type="project" value="UniProtKB-SubCell"/>
</dbReference>
<feature type="domain" description="Sushi" evidence="7">
    <location>
        <begin position="10"/>
        <end position="70"/>
    </location>
</feature>
<dbReference type="GeneTree" id="ENSGT00940000160375"/>
<evidence type="ECO:0000256" key="2">
    <source>
        <dbReference type="ARBA" id="ARBA00022737"/>
    </source>
</evidence>
<keyword evidence="2" id="KW-0677">Repeat</keyword>
<sequence>MSRCCWKAPYYCKAPEEFPFAKPTVLTDESEFPVGTSLNYECSPGYFEATFSITCLEHLVWSSAEGICRRKSCGAPPEPFNGAVHINTDTQFGSTVHYSCNEGYRLIGSPSWACLLLGSTVTWDKEAPVCEGELTWPSSHNTFCSIQICPMLQKGNLVHLAESSLSDIRKLESWAA</sequence>
<proteinExistence type="predicted"/>
<feature type="disulfide bond" evidence="6">
    <location>
        <begin position="12"/>
        <end position="55"/>
    </location>
</feature>
<evidence type="ECO:0000256" key="4">
    <source>
        <dbReference type="ARBA" id="ARBA00023157"/>
    </source>
</evidence>
<dbReference type="GO" id="GO:0050776">
    <property type="term" value="P:regulation of immune response"/>
    <property type="evidence" value="ECO:0007669"/>
    <property type="project" value="UniProtKB-ARBA"/>
</dbReference>
<evidence type="ECO:0000256" key="5">
    <source>
        <dbReference type="ARBA" id="ARBA00023180"/>
    </source>
</evidence>
<reference evidence="8" key="1">
    <citation type="submission" date="2025-08" db="UniProtKB">
        <authorList>
            <consortium name="Ensembl"/>
        </authorList>
    </citation>
    <scope>IDENTIFICATION</scope>
</reference>
<dbReference type="SUPFAM" id="SSF57535">
    <property type="entry name" value="Complement control module/SCR domain"/>
    <property type="match status" value="2"/>
</dbReference>
<comment type="subcellular location">
    <subcellularLocation>
        <location evidence="1">Membrane</location>
    </subcellularLocation>
</comment>
<dbReference type="InterPro" id="IPR035976">
    <property type="entry name" value="Sushi/SCR/CCP_sf"/>
</dbReference>
<comment type="caution">
    <text evidence="6">Lacks conserved residue(s) required for the propagation of feature annotation.</text>
</comment>
<keyword evidence="5" id="KW-0325">Glycoprotein</keyword>
<evidence type="ECO:0000313" key="8">
    <source>
        <dbReference type="Ensembl" id="ENSNVIP00000014739.1"/>
    </source>
</evidence>
<organism evidence="8 9">
    <name type="scientific">Neovison vison</name>
    <name type="common">American mink</name>
    <name type="synonym">Mustela vison</name>
    <dbReference type="NCBI Taxonomy" id="452646"/>
    <lineage>
        <taxon>Eukaryota</taxon>
        <taxon>Metazoa</taxon>
        <taxon>Chordata</taxon>
        <taxon>Craniata</taxon>
        <taxon>Vertebrata</taxon>
        <taxon>Euteleostomi</taxon>
        <taxon>Mammalia</taxon>
        <taxon>Eutheria</taxon>
        <taxon>Laurasiatheria</taxon>
        <taxon>Carnivora</taxon>
        <taxon>Caniformia</taxon>
        <taxon>Musteloidea</taxon>
        <taxon>Mustelidae</taxon>
        <taxon>Mustelinae</taxon>
        <taxon>Neogale</taxon>
    </lineage>
</organism>
<dbReference type="FunFam" id="2.10.70.10:FF:000038">
    <property type="entry name" value="Complement component receptor type 1"/>
    <property type="match status" value="1"/>
</dbReference>
<protein>
    <recommendedName>
        <fullName evidence="7">Sushi domain-containing protein</fullName>
    </recommendedName>
</protein>
<accession>A0A8C7AX52</accession>
<name>A0A8C7AX52_NEOVI</name>
<keyword evidence="6" id="KW-0768">Sushi</keyword>
<dbReference type="Proteomes" id="UP000694425">
    <property type="component" value="Unplaced"/>
</dbReference>
<evidence type="ECO:0000256" key="6">
    <source>
        <dbReference type="PROSITE-ProRule" id="PRU00302"/>
    </source>
</evidence>
<dbReference type="PROSITE" id="PS50923">
    <property type="entry name" value="SUSHI"/>
    <property type="match status" value="2"/>
</dbReference>
<keyword evidence="3" id="KW-0472">Membrane</keyword>
<dbReference type="Pfam" id="PF00084">
    <property type="entry name" value="Sushi"/>
    <property type="match status" value="2"/>
</dbReference>
<dbReference type="Gene3D" id="2.10.70.10">
    <property type="entry name" value="Complement Module, domain 1"/>
    <property type="match status" value="2"/>
</dbReference>